<evidence type="ECO:0000313" key="10">
    <source>
        <dbReference type="Proteomes" id="UP000428260"/>
    </source>
</evidence>
<sequence length="124" mass="13631">MNLSEMFRNGGPFMNFISFVALIAVGVTVWKIVQMATKKEYNFKLLDVVLMAGALAAASGILSQIVGIVEALKAIREAADISPQIVMEGAMVSFYAPIWGFFVLILSLIFYVILKEIIKAKQQV</sequence>
<reference evidence="9 10" key="1">
    <citation type="submission" date="2019-11" db="EMBL/GenBank/DDBJ databases">
        <authorList>
            <person name="Zheng R.K."/>
            <person name="Sun C.M."/>
        </authorList>
    </citation>
    <scope>NUCLEOTIDE SEQUENCE [LARGE SCALE GENOMIC DNA]</scope>
    <source>
        <strain evidence="9 10">WC007</strain>
    </source>
</reference>
<dbReference type="Proteomes" id="UP000428260">
    <property type="component" value="Chromosome"/>
</dbReference>
<name>A0A6I6JKX2_9BACT</name>
<comment type="subcellular location">
    <subcellularLocation>
        <location evidence="1">Cell membrane</location>
        <topology evidence="1">Multi-pass membrane protein</topology>
    </subcellularLocation>
    <subcellularLocation>
        <location evidence="6">Membrane</location>
        <topology evidence="6">Multi-pass membrane protein</topology>
    </subcellularLocation>
</comment>
<protein>
    <recommendedName>
        <fullName evidence="8">MotA/TolQ/ExbB proton channel domain-containing protein</fullName>
    </recommendedName>
</protein>
<dbReference type="InterPro" id="IPR002898">
    <property type="entry name" value="MotA_ExbB_proton_chnl"/>
</dbReference>
<keyword evidence="2" id="KW-1003">Cell membrane</keyword>
<dbReference type="GO" id="GO:0005886">
    <property type="term" value="C:plasma membrane"/>
    <property type="evidence" value="ECO:0007669"/>
    <property type="project" value="UniProtKB-SubCell"/>
</dbReference>
<dbReference type="AlphaFoldDB" id="A0A6I6JKX2"/>
<gene>
    <name evidence="9" type="ORF">GM418_07165</name>
</gene>
<keyword evidence="6" id="KW-0653">Protein transport</keyword>
<accession>A0A6I6JKX2</accession>
<keyword evidence="5 7" id="KW-0472">Membrane</keyword>
<evidence type="ECO:0000256" key="7">
    <source>
        <dbReference type="SAM" id="Phobius"/>
    </source>
</evidence>
<proteinExistence type="inferred from homology"/>
<keyword evidence="10" id="KW-1185">Reference proteome</keyword>
<organism evidence="9 10">
    <name type="scientific">Maribellus comscasis</name>
    <dbReference type="NCBI Taxonomy" id="2681766"/>
    <lineage>
        <taxon>Bacteria</taxon>
        <taxon>Pseudomonadati</taxon>
        <taxon>Bacteroidota</taxon>
        <taxon>Bacteroidia</taxon>
        <taxon>Marinilabiliales</taxon>
        <taxon>Prolixibacteraceae</taxon>
        <taxon>Maribellus</taxon>
    </lineage>
</organism>
<evidence type="ECO:0000256" key="5">
    <source>
        <dbReference type="ARBA" id="ARBA00023136"/>
    </source>
</evidence>
<feature type="transmembrane region" description="Helical" evidence="7">
    <location>
        <begin position="12"/>
        <end position="33"/>
    </location>
</feature>
<dbReference type="RefSeq" id="WP_158864586.1">
    <property type="nucleotide sequence ID" value="NZ_CP046401.1"/>
</dbReference>
<evidence type="ECO:0000256" key="6">
    <source>
        <dbReference type="RuleBase" id="RU004057"/>
    </source>
</evidence>
<evidence type="ECO:0000256" key="4">
    <source>
        <dbReference type="ARBA" id="ARBA00022989"/>
    </source>
</evidence>
<evidence type="ECO:0000313" key="9">
    <source>
        <dbReference type="EMBL" id="QGY43446.1"/>
    </source>
</evidence>
<dbReference type="GO" id="GO:0015031">
    <property type="term" value="P:protein transport"/>
    <property type="evidence" value="ECO:0007669"/>
    <property type="project" value="UniProtKB-KW"/>
</dbReference>
<evidence type="ECO:0000256" key="2">
    <source>
        <dbReference type="ARBA" id="ARBA00022475"/>
    </source>
</evidence>
<feature type="transmembrane region" description="Helical" evidence="7">
    <location>
        <begin position="45"/>
        <end position="72"/>
    </location>
</feature>
<dbReference type="Pfam" id="PF01618">
    <property type="entry name" value="MotA_ExbB"/>
    <property type="match status" value="1"/>
</dbReference>
<feature type="domain" description="MotA/TolQ/ExbB proton channel" evidence="8">
    <location>
        <begin position="44"/>
        <end position="121"/>
    </location>
</feature>
<dbReference type="KEGG" id="mcos:GM418_07165"/>
<keyword evidence="3 7" id="KW-0812">Transmembrane</keyword>
<feature type="transmembrane region" description="Helical" evidence="7">
    <location>
        <begin position="92"/>
        <end position="114"/>
    </location>
</feature>
<keyword evidence="4 7" id="KW-1133">Transmembrane helix</keyword>
<evidence type="ECO:0000256" key="1">
    <source>
        <dbReference type="ARBA" id="ARBA00004651"/>
    </source>
</evidence>
<keyword evidence="6" id="KW-0813">Transport</keyword>
<evidence type="ECO:0000259" key="8">
    <source>
        <dbReference type="Pfam" id="PF01618"/>
    </source>
</evidence>
<comment type="similarity">
    <text evidence="6">Belongs to the exbB/tolQ family.</text>
</comment>
<evidence type="ECO:0000256" key="3">
    <source>
        <dbReference type="ARBA" id="ARBA00022692"/>
    </source>
</evidence>
<dbReference type="EMBL" id="CP046401">
    <property type="protein sequence ID" value="QGY43446.1"/>
    <property type="molecule type" value="Genomic_DNA"/>
</dbReference>